<proteinExistence type="inferred from homology"/>
<dbReference type="PANTHER" id="PTHR48073:SF2">
    <property type="entry name" value="O-SUCCINYLBENZOATE SYNTHASE"/>
    <property type="match status" value="1"/>
</dbReference>
<keyword evidence="7" id="KW-0413">Isomerase</keyword>
<dbReference type="EMBL" id="JBHUIJ010000024">
    <property type="protein sequence ID" value="MFD2239089.1"/>
    <property type="molecule type" value="Genomic_DNA"/>
</dbReference>
<dbReference type="InterPro" id="IPR013341">
    <property type="entry name" value="Mandelate_racemase_N_dom"/>
</dbReference>
<keyword evidence="5" id="KW-0058">Aromatic hydrocarbons catabolism</keyword>
<accession>A0ABW5CPG9</accession>
<evidence type="ECO:0000256" key="4">
    <source>
        <dbReference type="ARBA" id="ARBA00022723"/>
    </source>
</evidence>
<evidence type="ECO:0000313" key="10">
    <source>
        <dbReference type="Proteomes" id="UP001597371"/>
    </source>
</evidence>
<keyword evidence="10" id="KW-1185">Reference proteome</keyword>
<dbReference type="InterPro" id="IPR018110">
    <property type="entry name" value="Mandel_Rmase/mucon_lact_enz_CS"/>
</dbReference>
<evidence type="ECO:0000256" key="7">
    <source>
        <dbReference type="ARBA" id="ARBA00023235"/>
    </source>
</evidence>
<dbReference type="Pfam" id="PF02746">
    <property type="entry name" value="MR_MLE_N"/>
    <property type="match status" value="1"/>
</dbReference>
<gene>
    <name evidence="9" type="ORF">ACFSKQ_16680</name>
</gene>
<reference evidence="10" key="1">
    <citation type="journal article" date="2019" name="Int. J. Syst. Evol. Microbiol.">
        <title>The Global Catalogue of Microorganisms (GCM) 10K type strain sequencing project: providing services to taxonomists for standard genome sequencing and annotation.</title>
        <authorList>
            <consortium name="The Broad Institute Genomics Platform"/>
            <consortium name="The Broad Institute Genome Sequencing Center for Infectious Disease"/>
            <person name="Wu L."/>
            <person name="Ma J."/>
        </authorList>
    </citation>
    <scope>NUCLEOTIDE SEQUENCE [LARGE SCALE GENOMIC DNA]</scope>
    <source>
        <strain evidence="10">ZS-35-S2</strain>
    </source>
</reference>
<evidence type="ECO:0000256" key="6">
    <source>
        <dbReference type="ARBA" id="ARBA00023211"/>
    </source>
</evidence>
<dbReference type="SUPFAM" id="SSF54826">
    <property type="entry name" value="Enolase N-terminal domain-like"/>
    <property type="match status" value="1"/>
</dbReference>
<dbReference type="SFLD" id="SFLDG00180">
    <property type="entry name" value="muconate_cycloisomerase"/>
    <property type="match status" value="1"/>
</dbReference>
<dbReference type="InterPro" id="IPR036849">
    <property type="entry name" value="Enolase-like_C_sf"/>
</dbReference>
<organism evidence="9 10">
    <name type="scientific">Aureimonas populi</name>
    <dbReference type="NCBI Taxonomy" id="1701758"/>
    <lineage>
        <taxon>Bacteria</taxon>
        <taxon>Pseudomonadati</taxon>
        <taxon>Pseudomonadota</taxon>
        <taxon>Alphaproteobacteria</taxon>
        <taxon>Hyphomicrobiales</taxon>
        <taxon>Aurantimonadaceae</taxon>
        <taxon>Aureimonas</taxon>
    </lineage>
</organism>
<evidence type="ECO:0000256" key="5">
    <source>
        <dbReference type="ARBA" id="ARBA00022797"/>
    </source>
</evidence>
<dbReference type="SFLD" id="SFLDS00001">
    <property type="entry name" value="Enolase"/>
    <property type="match status" value="1"/>
</dbReference>
<evidence type="ECO:0000313" key="9">
    <source>
        <dbReference type="EMBL" id="MFD2239089.1"/>
    </source>
</evidence>
<dbReference type="SFLD" id="SFLDG01258">
    <property type="entry name" value="(chloro)muconate_cycloisomeras"/>
    <property type="match status" value="1"/>
</dbReference>
<dbReference type="Gene3D" id="3.30.390.10">
    <property type="entry name" value="Enolase-like, N-terminal domain"/>
    <property type="match status" value="1"/>
</dbReference>
<comment type="pathway">
    <text evidence="2">Aromatic compound metabolism.</text>
</comment>
<dbReference type="CDD" id="cd03318">
    <property type="entry name" value="MLE"/>
    <property type="match status" value="1"/>
</dbReference>
<comment type="cofactor">
    <cofactor evidence="1">
        <name>Mn(2+)</name>
        <dbReference type="ChEBI" id="CHEBI:29035"/>
    </cofactor>
</comment>
<dbReference type="NCBIfam" id="TIGR02534">
    <property type="entry name" value="mucon_cyclo"/>
    <property type="match status" value="1"/>
</dbReference>
<dbReference type="SMART" id="SM00922">
    <property type="entry name" value="MR_MLE"/>
    <property type="match status" value="1"/>
</dbReference>
<dbReference type="InterPro" id="IPR013342">
    <property type="entry name" value="Mandelate_racemase_C"/>
</dbReference>
<dbReference type="InterPro" id="IPR029017">
    <property type="entry name" value="Enolase-like_N"/>
</dbReference>
<comment type="similarity">
    <text evidence="3">Belongs to the mandelate racemase/muconate lactonizing enzyme family.</text>
</comment>
<dbReference type="InterPro" id="IPR013370">
    <property type="entry name" value="Chloromuconate_cycloisomerase"/>
</dbReference>
<comment type="caution">
    <text evidence="9">The sequence shown here is derived from an EMBL/GenBank/DDBJ whole genome shotgun (WGS) entry which is preliminary data.</text>
</comment>
<feature type="domain" description="Mandelate racemase/muconate lactonizing enzyme C-terminal" evidence="8">
    <location>
        <begin position="147"/>
        <end position="244"/>
    </location>
</feature>
<name>A0ABW5CPG9_9HYPH</name>
<dbReference type="SUPFAM" id="SSF51604">
    <property type="entry name" value="Enolase C-terminal domain-like"/>
    <property type="match status" value="1"/>
</dbReference>
<dbReference type="RefSeq" id="WP_209738586.1">
    <property type="nucleotide sequence ID" value="NZ_CP072611.1"/>
</dbReference>
<evidence type="ECO:0000256" key="3">
    <source>
        <dbReference type="ARBA" id="ARBA00008031"/>
    </source>
</evidence>
<dbReference type="Proteomes" id="UP001597371">
    <property type="component" value="Unassembled WGS sequence"/>
</dbReference>
<dbReference type="Gene3D" id="3.20.20.120">
    <property type="entry name" value="Enolase-like C-terminal domain"/>
    <property type="match status" value="1"/>
</dbReference>
<dbReference type="InterPro" id="IPR029065">
    <property type="entry name" value="Enolase_C-like"/>
</dbReference>
<dbReference type="PANTHER" id="PTHR48073">
    <property type="entry name" value="O-SUCCINYLBENZOATE SYNTHASE-RELATED"/>
    <property type="match status" value="1"/>
</dbReference>
<protein>
    <submittedName>
        <fullName evidence="9">Muconate/chloromuconate family cycloisomerase</fullName>
    </submittedName>
</protein>
<evidence type="ECO:0000259" key="8">
    <source>
        <dbReference type="SMART" id="SM00922"/>
    </source>
</evidence>
<sequence length="384" mass="40473">MTITIDRIETAILDVPTIRGHVLSMATMTTQSVVLVTIRFSDGSVGLGEGTTIGGMSYGPESPESIRLAVDSYIAPLLLGRDADAVLAAAALVERQVKGNPIARSAVEIALWDGFARRLGLPLASVFGGAVRGAMPVAWTLASGEAASDIEEAEDMLARHRHRIFKLKIGKREVREDIAHVARIAAAVGDRASIRVDVNQAWSLAEARWGLRGLQEVGVDLVEQPVARDDLSGLKALTDAGEIAVMADEALSGPASALRIAANRGADVFAVKVAQSGGLSRAREVTSIAASAGIGVYGGTMLESGVATAASLHLFATAETLEWGTEFFGPLLFAHEILAKPLVYRDFAVELPAGPGIGVQPDPDPCAFFDREKRRTVHPVSRAV</sequence>
<evidence type="ECO:0000256" key="2">
    <source>
        <dbReference type="ARBA" id="ARBA00005211"/>
    </source>
</evidence>
<evidence type="ECO:0000256" key="1">
    <source>
        <dbReference type="ARBA" id="ARBA00001936"/>
    </source>
</evidence>
<keyword evidence="6" id="KW-0464">Manganese</keyword>
<dbReference type="PROSITE" id="PS00909">
    <property type="entry name" value="MR_MLE_2"/>
    <property type="match status" value="1"/>
</dbReference>
<dbReference type="Pfam" id="PF13378">
    <property type="entry name" value="MR_MLE_C"/>
    <property type="match status" value="1"/>
</dbReference>
<keyword evidence="4" id="KW-0479">Metal-binding</keyword>